<dbReference type="PANTHER" id="PTHR38110">
    <property type="entry name" value="CHROMOSOME 23, WHOLE GENOME SHOTGUN SEQUENCE"/>
    <property type="match status" value="1"/>
</dbReference>
<comment type="caution">
    <text evidence="2">The sequence shown here is derived from an EMBL/GenBank/DDBJ whole genome shotgun (WGS) entry which is preliminary data.</text>
</comment>
<evidence type="ECO:0000259" key="1">
    <source>
        <dbReference type="Pfam" id="PF13622"/>
    </source>
</evidence>
<dbReference type="OrthoDB" id="2532955at2759"/>
<dbReference type="AlphaFoldDB" id="A0A9P6T7M1"/>
<keyword evidence="3" id="KW-1185">Reference proteome</keyword>
<dbReference type="InterPro" id="IPR049449">
    <property type="entry name" value="TesB_ACOT8-like_N"/>
</dbReference>
<dbReference type="Pfam" id="PF13622">
    <property type="entry name" value="4HBT_3"/>
    <property type="match status" value="1"/>
</dbReference>
<evidence type="ECO:0000313" key="2">
    <source>
        <dbReference type="EMBL" id="KAG0140588.1"/>
    </source>
</evidence>
<dbReference type="PANTHER" id="PTHR38110:SF1">
    <property type="entry name" value="THIOESTERASE DOMAIN-CONTAINING PROTEIN"/>
    <property type="match status" value="1"/>
</dbReference>
<name>A0A9P6T7M1_9BASI</name>
<dbReference type="InterPro" id="IPR052389">
    <property type="entry name" value="Sec_Metab_Biosynth-Assoc"/>
</dbReference>
<dbReference type="SUPFAM" id="SSF54637">
    <property type="entry name" value="Thioesterase/thiol ester dehydrase-isomerase"/>
    <property type="match status" value="1"/>
</dbReference>
<sequence>MAPIGSSLSSLRLVERRSNLSYTYRGEVDHEWTGASAPLGGYIIAMMLSAAILSQAEPSSGAQKPITPAHITAHFLSRSSIGPIDFHIQILRIGKTWSTVEVKSIQKDRNNVIAQVLFRKTMPTLPPHNESPAEKQSAIKPMTSRSGYSILCPMITHPKLAAPSPFTRVFNFRSHVRWNEDLAIIHRQPMTQDATEPIHWAAWHEFLDESADVFNQPALLCYLCDMFKNFTQLLPSDDDEEATSHGNQLWFPTLVFSVRFLAPPTVTEQQNFSRRRTGLHLTSKFNEPNGVHDDVLEVWTCPNEDQSPNDFGWRHKQRCLAVGTQLATTVPSRRATFVAKL</sequence>
<dbReference type="Gene3D" id="2.40.160.210">
    <property type="entry name" value="Acyl-CoA thioesterase, double hotdog domain"/>
    <property type="match status" value="1"/>
</dbReference>
<dbReference type="EMBL" id="MU167432">
    <property type="protein sequence ID" value="KAG0140588.1"/>
    <property type="molecule type" value="Genomic_DNA"/>
</dbReference>
<protein>
    <recommendedName>
        <fullName evidence="1">Acyl-CoA thioesterase-like N-terminal HotDog domain-containing protein</fullName>
    </recommendedName>
</protein>
<dbReference type="Proteomes" id="UP000886653">
    <property type="component" value="Unassembled WGS sequence"/>
</dbReference>
<reference evidence="2" key="1">
    <citation type="submission" date="2013-11" db="EMBL/GenBank/DDBJ databases">
        <title>Genome sequence of the fusiform rust pathogen reveals effectors for host alternation and coevolution with pine.</title>
        <authorList>
            <consortium name="DOE Joint Genome Institute"/>
            <person name="Smith K."/>
            <person name="Pendleton A."/>
            <person name="Kubisiak T."/>
            <person name="Anderson C."/>
            <person name="Salamov A."/>
            <person name="Aerts A."/>
            <person name="Riley R."/>
            <person name="Clum A."/>
            <person name="Lindquist E."/>
            <person name="Ence D."/>
            <person name="Campbell M."/>
            <person name="Kronenberg Z."/>
            <person name="Feau N."/>
            <person name="Dhillon B."/>
            <person name="Hamelin R."/>
            <person name="Burleigh J."/>
            <person name="Smith J."/>
            <person name="Yandell M."/>
            <person name="Nelson C."/>
            <person name="Grigoriev I."/>
            <person name="Davis J."/>
        </authorList>
    </citation>
    <scope>NUCLEOTIDE SEQUENCE</scope>
    <source>
        <strain evidence="2">G11</strain>
    </source>
</reference>
<dbReference type="InterPro" id="IPR029069">
    <property type="entry name" value="HotDog_dom_sf"/>
</dbReference>
<proteinExistence type="predicted"/>
<organism evidence="2 3">
    <name type="scientific">Cronartium quercuum f. sp. fusiforme G11</name>
    <dbReference type="NCBI Taxonomy" id="708437"/>
    <lineage>
        <taxon>Eukaryota</taxon>
        <taxon>Fungi</taxon>
        <taxon>Dikarya</taxon>
        <taxon>Basidiomycota</taxon>
        <taxon>Pucciniomycotina</taxon>
        <taxon>Pucciniomycetes</taxon>
        <taxon>Pucciniales</taxon>
        <taxon>Coleosporiaceae</taxon>
        <taxon>Cronartium</taxon>
    </lineage>
</organism>
<evidence type="ECO:0000313" key="3">
    <source>
        <dbReference type="Proteomes" id="UP000886653"/>
    </source>
</evidence>
<gene>
    <name evidence="2" type="ORF">CROQUDRAFT_52999</name>
</gene>
<feature type="domain" description="Acyl-CoA thioesterase-like N-terminal HotDog" evidence="1">
    <location>
        <begin position="30"/>
        <end position="118"/>
    </location>
</feature>
<dbReference type="InterPro" id="IPR042171">
    <property type="entry name" value="Acyl-CoA_hotdog"/>
</dbReference>
<accession>A0A9P6T7M1</accession>